<dbReference type="GO" id="GO:0046872">
    <property type="term" value="F:metal ion binding"/>
    <property type="evidence" value="ECO:0007669"/>
    <property type="project" value="InterPro"/>
</dbReference>
<keyword evidence="2" id="KW-0547">Nucleotide-binding</keyword>
<evidence type="ECO:0000256" key="1">
    <source>
        <dbReference type="ARBA" id="ARBA00022729"/>
    </source>
</evidence>
<gene>
    <name evidence="5" type="ORF">GA0061074_10918</name>
</gene>
<dbReference type="PANTHER" id="PTHR11575">
    <property type="entry name" value="5'-NUCLEOTIDASE-RELATED"/>
    <property type="match status" value="1"/>
</dbReference>
<dbReference type="AlphaFoldDB" id="A0A1C4B6X9"/>
<feature type="domain" description="5'-Nucleotidase C-terminal" evidence="4">
    <location>
        <begin position="321"/>
        <end position="479"/>
    </location>
</feature>
<keyword evidence="6" id="KW-1185">Reference proteome</keyword>
<organism evidence="5 6">
    <name type="scientific">Weissella bombi</name>
    <dbReference type="NCBI Taxonomy" id="1505725"/>
    <lineage>
        <taxon>Bacteria</taxon>
        <taxon>Bacillati</taxon>
        <taxon>Bacillota</taxon>
        <taxon>Bacilli</taxon>
        <taxon>Lactobacillales</taxon>
        <taxon>Lactobacillaceae</taxon>
        <taxon>Weissella</taxon>
    </lineage>
</organism>
<protein>
    <submittedName>
        <fullName evidence="5">2',3'-cyclic-nucleotide 2'-phosphodiesterase / 3'-nucleotidase</fullName>
    </submittedName>
</protein>
<accession>A0A1C4B6X9</accession>
<dbReference type="SUPFAM" id="SSF56300">
    <property type="entry name" value="Metallo-dependent phosphatases"/>
    <property type="match status" value="1"/>
</dbReference>
<dbReference type="InterPro" id="IPR029052">
    <property type="entry name" value="Metallo-depent_PP-like"/>
</dbReference>
<evidence type="ECO:0000259" key="4">
    <source>
        <dbReference type="Pfam" id="PF02872"/>
    </source>
</evidence>
<dbReference type="Pfam" id="PF02872">
    <property type="entry name" value="5_nucleotid_C"/>
    <property type="match status" value="1"/>
</dbReference>
<dbReference type="Pfam" id="PF00149">
    <property type="entry name" value="Metallophos"/>
    <property type="match status" value="1"/>
</dbReference>
<reference evidence="6" key="1">
    <citation type="submission" date="2016-08" db="EMBL/GenBank/DDBJ databases">
        <authorList>
            <person name="Varghese N."/>
            <person name="Submissions Spin"/>
        </authorList>
    </citation>
    <scope>NUCLEOTIDE SEQUENCE [LARGE SCALE GENOMIC DNA]</scope>
    <source>
        <strain evidence="6">R-53094</strain>
    </source>
</reference>
<dbReference type="EMBL" id="FMAO01000009">
    <property type="protein sequence ID" value="SCC02675.1"/>
    <property type="molecule type" value="Genomic_DNA"/>
</dbReference>
<feature type="domain" description="Calcineurin-like phosphoesterase" evidence="3">
    <location>
        <begin position="5"/>
        <end position="237"/>
    </location>
</feature>
<dbReference type="PANTHER" id="PTHR11575:SF6">
    <property type="entry name" value="2',3'-CYCLIC-NUCLEOTIDE 2'-PHOSPHODIESTERASE_3'-NUCLEOTIDASE"/>
    <property type="match status" value="1"/>
</dbReference>
<dbReference type="Gene3D" id="3.60.21.10">
    <property type="match status" value="1"/>
</dbReference>
<dbReference type="RefSeq" id="WP_092463058.1">
    <property type="nucleotide sequence ID" value="NZ_BJEE01000008.1"/>
</dbReference>
<dbReference type="InterPro" id="IPR008334">
    <property type="entry name" value="5'-Nucleotdase_C"/>
</dbReference>
<sequence length="517" mass="58067">MQVSILSTSDVHGYIRADDFRRPLLNNQLGFTRAATVIAAQQKQITDSGNVVVTIENGDFIQGSPLTNYIQKIVPEQTDMYQKLTDAVSYDVRILGNHEFNFGREYIEKVFSDTDNLLNANILDTQTQEPFVGQPYKIIERKGVKIGVIGLTTQFIPHWEQLSHIANLIFKDPVAVAERYIEKLRPQVDILILAYHGGFAEDLQTGEPLEKLTSENQGYQLLQLPGVDALVTGHQHREIADVVDGVPTTQPGYRGNYVGLMTLTLDDSNKRVSATAQILPTGESAERSDIVSLIDPLQKQVNDWLDTPVGHVGDNMQITDHFAARLHNHPFIELVNQVQMAATDTQISNTALFNNEVRGLTDAVTQRDIMTNYIFPNTLVVEALTGQDIKDALEVNARYFKLDDQGEVILNPLFTMPKVQHYNYDIWSGIDYTFDLTQPMGQRVIAIKKDGQPLDLAKTYEVTMNNYRAGGAGNFPMFSMDKAVREVQRETADLIGEYIMNHPHVHIEQPTNLTIIK</sequence>
<dbReference type="SUPFAM" id="SSF55816">
    <property type="entry name" value="5'-nucleotidase (syn. UDP-sugar hydrolase), C-terminal domain"/>
    <property type="match status" value="1"/>
</dbReference>
<dbReference type="OrthoDB" id="9801679at2"/>
<dbReference type="Proteomes" id="UP000199268">
    <property type="component" value="Unassembled WGS sequence"/>
</dbReference>
<name>A0A1C4B6X9_9LACO</name>
<dbReference type="PRINTS" id="PR01607">
    <property type="entry name" value="APYRASEFAMLY"/>
</dbReference>
<proteinExistence type="inferred from homology"/>
<dbReference type="Gene3D" id="3.90.780.10">
    <property type="entry name" value="5'-Nucleotidase, C-terminal domain"/>
    <property type="match status" value="1"/>
</dbReference>
<keyword evidence="2" id="KW-0378">Hydrolase</keyword>
<comment type="similarity">
    <text evidence="2">Belongs to the 5'-nucleotidase family.</text>
</comment>
<dbReference type="GO" id="GO:0000166">
    <property type="term" value="F:nucleotide binding"/>
    <property type="evidence" value="ECO:0007669"/>
    <property type="project" value="UniProtKB-KW"/>
</dbReference>
<keyword evidence="1" id="KW-0732">Signal</keyword>
<dbReference type="InterPro" id="IPR004843">
    <property type="entry name" value="Calcineurin-like_PHP"/>
</dbReference>
<dbReference type="STRING" id="1505725.GA0061074_10918"/>
<dbReference type="GO" id="GO:0009166">
    <property type="term" value="P:nucleotide catabolic process"/>
    <property type="evidence" value="ECO:0007669"/>
    <property type="project" value="InterPro"/>
</dbReference>
<evidence type="ECO:0000259" key="3">
    <source>
        <dbReference type="Pfam" id="PF00149"/>
    </source>
</evidence>
<dbReference type="InterPro" id="IPR006179">
    <property type="entry name" value="5_nucleotidase/apyrase"/>
</dbReference>
<dbReference type="GO" id="GO:0030288">
    <property type="term" value="C:outer membrane-bounded periplasmic space"/>
    <property type="evidence" value="ECO:0007669"/>
    <property type="project" value="TreeGrafter"/>
</dbReference>
<evidence type="ECO:0000313" key="5">
    <source>
        <dbReference type="EMBL" id="SCC02675.1"/>
    </source>
</evidence>
<dbReference type="PROSITE" id="PS00786">
    <property type="entry name" value="5_NUCLEOTIDASE_2"/>
    <property type="match status" value="1"/>
</dbReference>
<dbReference type="GO" id="GO:0016788">
    <property type="term" value="F:hydrolase activity, acting on ester bonds"/>
    <property type="evidence" value="ECO:0007669"/>
    <property type="project" value="InterPro"/>
</dbReference>
<dbReference type="InterPro" id="IPR006146">
    <property type="entry name" value="5'-Nucleotdase_CS"/>
</dbReference>
<evidence type="ECO:0000313" key="6">
    <source>
        <dbReference type="Proteomes" id="UP000199268"/>
    </source>
</evidence>
<dbReference type="InterPro" id="IPR036907">
    <property type="entry name" value="5'-Nucleotdase_C_sf"/>
</dbReference>
<evidence type="ECO:0000256" key="2">
    <source>
        <dbReference type="RuleBase" id="RU362119"/>
    </source>
</evidence>